<feature type="compositionally biased region" description="Polar residues" evidence="18">
    <location>
        <begin position="532"/>
        <end position="553"/>
    </location>
</feature>
<feature type="compositionally biased region" description="Low complexity" evidence="18">
    <location>
        <begin position="554"/>
        <end position="579"/>
    </location>
</feature>
<evidence type="ECO:0000256" key="6">
    <source>
        <dbReference type="ARBA" id="ARBA00022669"/>
    </source>
</evidence>
<feature type="compositionally biased region" description="Polar residues" evidence="18">
    <location>
        <begin position="506"/>
        <end position="518"/>
    </location>
</feature>
<proteinExistence type="inferred from homology"/>
<dbReference type="GO" id="GO:0006032">
    <property type="term" value="P:chitin catabolic process"/>
    <property type="evidence" value="ECO:0007669"/>
    <property type="project" value="UniProtKB-KW"/>
</dbReference>
<evidence type="ECO:0000256" key="15">
    <source>
        <dbReference type="ARBA" id="ARBA00023326"/>
    </source>
</evidence>
<dbReference type="InterPro" id="IPR050542">
    <property type="entry name" value="Glycosyl_Hydrlase18_Chitinase"/>
</dbReference>
<evidence type="ECO:0000256" key="8">
    <source>
        <dbReference type="ARBA" id="ARBA00022801"/>
    </source>
</evidence>
<evidence type="ECO:0000256" key="19">
    <source>
        <dbReference type="SAM" id="SignalP"/>
    </source>
</evidence>
<organism evidence="21 22">
    <name type="scientific">Botrytis elliptica</name>
    <dbReference type="NCBI Taxonomy" id="278938"/>
    <lineage>
        <taxon>Eukaryota</taxon>
        <taxon>Fungi</taxon>
        <taxon>Dikarya</taxon>
        <taxon>Ascomycota</taxon>
        <taxon>Pezizomycotina</taxon>
        <taxon>Leotiomycetes</taxon>
        <taxon>Helotiales</taxon>
        <taxon>Sclerotiniaceae</taxon>
        <taxon>Botrytis</taxon>
    </lineage>
</organism>
<evidence type="ECO:0000256" key="18">
    <source>
        <dbReference type="SAM" id="MobiDB-lite"/>
    </source>
</evidence>
<dbReference type="Pfam" id="PF00704">
    <property type="entry name" value="Glyco_hydro_18"/>
    <property type="match status" value="1"/>
</dbReference>
<comment type="caution">
    <text evidence="21">The sequence shown here is derived from an EMBL/GenBank/DDBJ whole genome shotgun (WGS) entry which is preliminary data.</text>
</comment>
<dbReference type="PROSITE" id="PS51910">
    <property type="entry name" value="GH18_2"/>
    <property type="match status" value="1"/>
</dbReference>
<dbReference type="InterPro" id="IPR045321">
    <property type="entry name" value="Cts1-like"/>
</dbReference>
<keyword evidence="8 17" id="KW-0378">Hydrolase</keyword>
<dbReference type="AlphaFoldDB" id="A0A4Z1JIN7"/>
<dbReference type="CDD" id="cd02877">
    <property type="entry name" value="GH18_hevamine_XipI_class_III"/>
    <property type="match status" value="1"/>
</dbReference>
<evidence type="ECO:0000256" key="16">
    <source>
        <dbReference type="ARBA" id="ARBA00025727"/>
    </source>
</evidence>
<keyword evidence="12" id="KW-0119">Carbohydrate metabolism</keyword>
<evidence type="ECO:0000256" key="7">
    <source>
        <dbReference type="ARBA" id="ARBA00022729"/>
    </source>
</evidence>
<keyword evidence="13" id="KW-0449">Lipoprotein</keyword>
<reference evidence="21 22" key="1">
    <citation type="submission" date="2017-12" db="EMBL/GenBank/DDBJ databases">
        <title>Comparative genomics of Botrytis spp.</title>
        <authorList>
            <person name="Valero-Jimenez C.A."/>
            <person name="Tapia P."/>
            <person name="Veloso J."/>
            <person name="Silva-Moreno E."/>
            <person name="Staats M."/>
            <person name="Valdes J.H."/>
            <person name="Van Kan J.A.L."/>
        </authorList>
    </citation>
    <scope>NUCLEOTIDE SEQUENCE [LARGE SCALE GENOMIC DNA]</scope>
    <source>
        <strain evidence="21 22">Be9601</strain>
    </source>
</reference>
<keyword evidence="9" id="KW-0146">Chitin degradation</keyword>
<comment type="catalytic activity">
    <reaction evidence="1">
        <text>Random endo-hydrolysis of N-acetyl-beta-D-glucosaminide (1-&gt;4)-beta-linkages in chitin and chitodextrins.</text>
        <dbReference type="EC" id="3.2.1.14"/>
    </reaction>
</comment>
<dbReference type="GO" id="GO:0005886">
    <property type="term" value="C:plasma membrane"/>
    <property type="evidence" value="ECO:0007669"/>
    <property type="project" value="UniProtKB-SubCell"/>
</dbReference>
<feature type="compositionally biased region" description="Polar residues" evidence="18">
    <location>
        <begin position="625"/>
        <end position="635"/>
    </location>
</feature>
<keyword evidence="5" id="KW-0336">GPI-anchor</keyword>
<keyword evidence="4" id="KW-1003">Cell membrane</keyword>
<dbReference type="GO" id="GO:0005576">
    <property type="term" value="C:extracellular region"/>
    <property type="evidence" value="ECO:0007669"/>
    <property type="project" value="TreeGrafter"/>
</dbReference>
<dbReference type="InterPro" id="IPR001579">
    <property type="entry name" value="Glyco_hydro_18_chit_AS"/>
</dbReference>
<accession>A0A4Z1JIN7</accession>
<feature type="compositionally biased region" description="Low complexity" evidence="18">
    <location>
        <begin position="868"/>
        <end position="896"/>
    </location>
</feature>
<evidence type="ECO:0000313" key="21">
    <source>
        <dbReference type="EMBL" id="TGO73194.1"/>
    </source>
</evidence>
<dbReference type="EMBL" id="PQXM01000380">
    <property type="protein sequence ID" value="TGO73194.1"/>
    <property type="molecule type" value="Genomic_DNA"/>
</dbReference>
<dbReference type="PROSITE" id="PS01095">
    <property type="entry name" value="GH18_1"/>
    <property type="match status" value="1"/>
</dbReference>
<dbReference type="PANTHER" id="PTHR45708">
    <property type="entry name" value="ENDOCHITINASE"/>
    <property type="match status" value="1"/>
</dbReference>
<dbReference type="Gene3D" id="3.20.20.80">
    <property type="entry name" value="Glycosidases"/>
    <property type="match status" value="1"/>
</dbReference>
<keyword evidence="22" id="KW-1185">Reference proteome</keyword>
<keyword evidence="7 19" id="KW-0732">Signal</keyword>
<dbReference type="InterPro" id="IPR001223">
    <property type="entry name" value="Glyco_hydro18_cat"/>
</dbReference>
<evidence type="ECO:0000256" key="12">
    <source>
        <dbReference type="ARBA" id="ARBA00023277"/>
    </source>
</evidence>
<evidence type="ECO:0000256" key="14">
    <source>
        <dbReference type="ARBA" id="ARBA00023295"/>
    </source>
</evidence>
<dbReference type="GO" id="GO:0008061">
    <property type="term" value="F:chitin binding"/>
    <property type="evidence" value="ECO:0007669"/>
    <property type="project" value="UniProtKB-KW"/>
</dbReference>
<feature type="region of interest" description="Disordered" evidence="18">
    <location>
        <begin position="732"/>
        <end position="789"/>
    </location>
</feature>
<feature type="region of interest" description="Disordered" evidence="18">
    <location>
        <begin position="424"/>
        <end position="483"/>
    </location>
</feature>
<evidence type="ECO:0000256" key="4">
    <source>
        <dbReference type="ARBA" id="ARBA00022475"/>
    </source>
</evidence>
<name>A0A4Z1JIN7_9HELO</name>
<feature type="compositionally biased region" description="Polar residues" evidence="18">
    <location>
        <begin position="641"/>
        <end position="654"/>
    </location>
</feature>
<keyword evidence="15" id="KW-0624">Polysaccharide degradation</keyword>
<evidence type="ECO:0000256" key="10">
    <source>
        <dbReference type="ARBA" id="ARBA00023136"/>
    </source>
</evidence>
<evidence type="ECO:0000256" key="2">
    <source>
        <dbReference type="ARBA" id="ARBA00004609"/>
    </source>
</evidence>
<evidence type="ECO:0000259" key="20">
    <source>
        <dbReference type="PROSITE" id="PS51910"/>
    </source>
</evidence>
<sequence>MSSSKFFTVAAATFAFIAPAAALYDASSPANLALYWGSGPSQTNLSYYCEQSTVDIIPLAFMNVFPAQGDGYPAENFGNACYGQPIFTPGPGYPLGDVDTSKDQLYVQCPGIQEGIPYCQSLGKKILLSLGGASNTYQLTGAADGEYFADFLWGSYGPFKQSWVDAGGIRPMDGGYYGTDPNVHIDIDGFDFDIEFGPTDYSEGYIAMINRLREHFAENPSKKYFISGAPQCPLPEPNMGAMIAGAQFDLLWIQFYNNAAAQCTARQWADNYALTGQEDSVGFTYDKWVSTINSGASAGASIYLGLLGSTLAGTASDYISPLEAQSLIESYHNKPQFGGVMIWEATYSQENTDAELKGDSYHGFIKSCLDSYAPPPPTSTSSIVHSTTISSSSSTSEVSITSSVQTSTESSTAASSTVISISTTSTSVSESSATPTLISSESSTATSSTLSETSTTPSLTSTSVSQTSTAASSSSLESSAAESSTFSEVLPTQASSGYTIPGYSHNATSSLTHSQIHSSKPAGSGTLPVHSSKPTGSYTFTGHSSKSTSIATGYTSKSHSAKPSSKPSSGYSSVYSFDSTTSGSVHSSKPYATKPIVTGTGASTKPYPMKSSVAGTGESSKPYHTKSSVVGTGASTKPYPTESSVVGTGQSSKPRPTKSLGTGVKSCKSRSKTRTKTKTKTKTSSAGPSGYPATTSSIVISSTAPYGNSTYSHSETIPASTVTSSVEGITVSSGTATETGPGFSATESTVVGSSTISTSELSTGSTTNSGSVTSETGSVSASKSVSSGTGSITSAIQYTTSTAYVTTVYTITSCAATVTDCPGRIGSVTTETISSYTTVCPVTATATSTSSAEGISVSSEPSSAPGVTASQTSSSSAQGLTTSTSPVSSSSAQGSATSPITSIVQYTTSTAYVTSVYTITSCAATVTDCPGRIGSVTTETISSYTTVCPVTENSGNSGLVSSTSSSAGVPVPTTAITSYGTSTVYQTSVYTIISCAPSVTDCPARSGQVTTETISSYTSVYPITVSSTAINVPTYGASSAAGIETSVPAVKISSTAAIFTSAPSVKTSSLAGISSAIPTKGASSAAGIETSVPTIEASSPAATPEAASPTSLYTTLISTLVNSQTTTISAIIAPSVITVIPVAIASPSPATSITPPYSVAPPYGSGNGTLVATGTASSITRVPKPTSNVGKAESESTSVKSGSVTTQTPGASPSAVTFEGGAEKLLKGVSVWVAVGMMGLVLLI</sequence>
<dbReference type="Proteomes" id="UP000297229">
    <property type="component" value="Unassembled WGS sequence"/>
</dbReference>
<evidence type="ECO:0000256" key="17">
    <source>
        <dbReference type="RuleBase" id="RU000489"/>
    </source>
</evidence>
<dbReference type="InterPro" id="IPR017853">
    <property type="entry name" value="GH"/>
</dbReference>
<feature type="compositionally biased region" description="Low complexity" evidence="18">
    <location>
        <begin position="746"/>
        <end position="789"/>
    </location>
</feature>
<feature type="region of interest" description="Disordered" evidence="18">
    <location>
        <begin position="1181"/>
        <end position="1215"/>
    </location>
</feature>
<feature type="chain" id="PRO_5021334260" description="chitinase" evidence="19">
    <location>
        <begin position="23"/>
        <end position="1244"/>
    </location>
</feature>
<feature type="region of interest" description="Disordered" evidence="18">
    <location>
        <begin position="850"/>
        <end position="896"/>
    </location>
</feature>
<dbReference type="GO" id="GO:0098552">
    <property type="term" value="C:side of membrane"/>
    <property type="evidence" value="ECO:0007669"/>
    <property type="project" value="UniProtKB-KW"/>
</dbReference>
<dbReference type="SUPFAM" id="SSF51445">
    <property type="entry name" value="(Trans)glycosidases"/>
    <property type="match status" value="1"/>
</dbReference>
<protein>
    <recommendedName>
        <fullName evidence="3">chitinase</fullName>
        <ecNumber evidence="3">3.2.1.14</ecNumber>
    </recommendedName>
</protein>
<evidence type="ECO:0000313" key="22">
    <source>
        <dbReference type="Proteomes" id="UP000297229"/>
    </source>
</evidence>
<gene>
    <name evidence="21" type="ORF">BELL_0382g00100</name>
</gene>
<keyword evidence="6" id="KW-0147">Chitin-binding</keyword>
<dbReference type="PANTHER" id="PTHR45708:SF47">
    <property type="entry name" value="ENDOCHITINASE A"/>
    <property type="match status" value="1"/>
</dbReference>
<dbReference type="EC" id="3.2.1.14" evidence="3"/>
<keyword evidence="10" id="KW-0472">Membrane</keyword>
<comment type="similarity">
    <text evidence="16">Belongs to the glycosyl hydrolase 18 family. Chitinase class III subfamily.</text>
</comment>
<evidence type="ECO:0000256" key="1">
    <source>
        <dbReference type="ARBA" id="ARBA00000822"/>
    </source>
</evidence>
<keyword evidence="14 17" id="KW-0326">Glycosidase</keyword>
<feature type="compositionally biased region" description="Basic residues" evidence="18">
    <location>
        <begin position="667"/>
        <end position="681"/>
    </location>
</feature>
<dbReference type="FunFam" id="3.20.20.80:FF:000150">
    <property type="entry name" value="Class III chitinase ChiA1"/>
    <property type="match status" value="1"/>
</dbReference>
<evidence type="ECO:0000256" key="9">
    <source>
        <dbReference type="ARBA" id="ARBA00023024"/>
    </source>
</evidence>
<dbReference type="GO" id="GO:0000272">
    <property type="term" value="P:polysaccharide catabolic process"/>
    <property type="evidence" value="ECO:0007669"/>
    <property type="project" value="UniProtKB-KW"/>
</dbReference>
<feature type="region of interest" description="Disordered" evidence="18">
    <location>
        <begin position="506"/>
        <end position="695"/>
    </location>
</feature>
<evidence type="ECO:0000256" key="3">
    <source>
        <dbReference type="ARBA" id="ARBA00012729"/>
    </source>
</evidence>
<keyword evidence="11" id="KW-0325">Glycoprotein</keyword>
<evidence type="ECO:0000256" key="13">
    <source>
        <dbReference type="ARBA" id="ARBA00023288"/>
    </source>
</evidence>
<evidence type="ECO:0000256" key="5">
    <source>
        <dbReference type="ARBA" id="ARBA00022622"/>
    </source>
</evidence>
<dbReference type="GO" id="GO:0008843">
    <property type="term" value="F:endochitinase activity"/>
    <property type="evidence" value="ECO:0007669"/>
    <property type="project" value="UniProtKB-EC"/>
</dbReference>
<feature type="domain" description="GH18" evidence="20">
    <location>
        <begin position="30"/>
        <end position="359"/>
    </location>
</feature>
<comment type="subcellular location">
    <subcellularLocation>
        <location evidence="2">Cell membrane</location>
        <topology evidence="2">Lipid-anchor</topology>
        <topology evidence="2">GPI-anchor</topology>
    </subcellularLocation>
</comment>
<evidence type="ECO:0000256" key="11">
    <source>
        <dbReference type="ARBA" id="ARBA00023180"/>
    </source>
</evidence>
<feature type="signal peptide" evidence="19">
    <location>
        <begin position="1"/>
        <end position="22"/>
    </location>
</feature>
<dbReference type="STRING" id="278938.A0A4Z1JIN7"/>